<dbReference type="InterPro" id="IPR005117">
    <property type="entry name" value="NiRdtase/SiRdtase_haem-b_fer"/>
</dbReference>
<dbReference type="Gene3D" id="3.30.70.20">
    <property type="match status" value="1"/>
</dbReference>
<evidence type="ECO:0000256" key="3">
    <source>
        <dbReference type="ARBA" id="ARBA00022617"/>
    </source>
</evidence>
<dbReference type="PRINTS" id="PR00397">
    <property type="entry name" value="SIROHAEM"/>
</dbReference>
<dbReference type="SUPFAM" id="SSF54862">
    <property type="entry name" value="4Fe-4S ferredoxins"/>
    <property type="match status" value="1"/>
</dbReference>
<comment type="caution">
    <text evidence="9">The sequence shown here is derived from an EMBL/GenBank/DDBJ whole genome shotgun (WGS) entry which is preliminary data.</text>
</comment>
<evidence type="ECO:0000259" key="8">
    <source>
        <dbReference type="PROSITE" id="PS51379"/>
    </source>
</evidence>
<keyword evidence="5" id="KW-0560">Oxidoreductase</keyword>
<evidence type="ECO:0000256" key="4">
    <source>
        <dbReference type="ARBA" id="ARBA00022723"/>
    </source>
</evidence>
<dbReference type="GO" id="GO:0051539">
    <property type="term" value="F:4 iron, 4 sulfur cluster binding"/>
    <property type="evidence" value="ECO:0007669"/>
    <property type="project" value="UniProtKB-KW"/>
</dbReference>
<dbReference type="AlphaFoldDB" id="A0A939IIH2"/>
<dbReference type="GO" id="GO:0050311">
    <property type="term" value="F:sulfite reductase (ferredoxin) activity"/>
    <property type="evidence" value="ECO:0007669"/>
    <property type="project" value="TreeGrafter"/>
</dbReference>
<keyword evidence="3" id="KW-0349">Heme</keyword>
<dbReference type="Pfam" id="PF03460">
    <property type="entry name" value="NIR_SIR_ferr"/>
    <property type="match status" value="1"/>
</dbReference>
<gene>
    <name evidence="9" type="ORF">JYB65_03840</name>
</gene>
<protein>
    <submittedName>
        <fullName evidence="9">4Fe-4S binding protein</fullName>
    </submittedName>
</protein>
<dbReference type="InterPro" id="IPR006066">
    <property type="entry name" value="NO2/SO3_Rdtase_FeS/sirohaem_BS"/>
</dbReference>
<name>A0A939IIH2_CLOAM</name>
<sequence>MGQMDYKELKNNCFMRQADKDRFSLRLRIAGGKVGVQDLKKVYELAEKYGEGYIHLTSRQSIEIPFLKFEELDAIKKEMQEAGLRGGFCGARVRTITACQGCTVCQSGLIDSADLAQEFDALYYGREVPHKFKIGITGCHNNCLKAEENDLGIKGAMKPVWNKETCTYCGLCESKCRHGAIHVDKQNKTLVHDESACILCGKCVKACPVQAWTGEPGFKVYIGGLFGNSIQIGRQAVPIVYSKEELHAIIEATIEFFKTHGKKGERLGKALNRIGWEPLFDELNEVVKNHKKD</sequence>
<dbReference type="EMBL" id="JAFJZZ010000001">
    <property type="protein sequence ID" value="MBN7772484.1"/>
    <property type="molecule type" value="Genomic_DNA"/>
</dbReference>
<feature type="domain" description="4Fe-4S ferredoxin-type" evidence="8">
    <location>
        <begin position="188"/>
        <end position="217"/>
    </location>
</feature>
<dbReference type="InterPro" id="IPR036136">
    <property type="entry name" value="Nit/Sulf_reduc_fer-like_dom_sf"/>
</dbReference>
<organism evidence="9 10">
    <name type="scientific">Clostridium aminobutyricum</name>
    <dbReference type="NCBI Taxonomy" id="33953"/>
    <lineage>
        <taxon>Bacteria</taxon>
        <taxon>Bacillati</taxon>
        <taxon>Bacillota</taxon>
        <taxon>Clostridia</taxon>
        <taxon>Eubacteriales</taxon>
        <taxon>Clostridiaceae</taxon>
        <taxon>Clostridium</taxon>
    </lineage>
</organism>
<evidence type="ECO:0000256" key="6">
    <source>
        <dbReference type="ARBA" id="ARBA00023004"/>
    </source>
</evidence>
<dbReference type="Gene3D" id="3.30.413.10">
    <property type="entry name" value="Sulfite Reductase Hemoprotein, domain 1"/>
    <property type="match status" value="1"/>
</dbReference>
<dbReference type="GO" id="GO:0046872">
    <property type="term" value="F:metal ion binding"/>
    <property type="evidence" value="ECO:0007669"/>
    <property type="project" value="UniProtKB-KW"/>
</dbReference>
<dbReference type="InterPro" id="IPR006067">
    <property type="entry name" value="NO2/SO3_Rdtase_4Fe4S_dom"/>
</dbReference>
<keyword evidence="10" id="KW-1185">Reference proteome</keyword>
<accession>A0A939IIH2</accession>
<proteinExistence type="inferred from homology"/>
<keyword evidence="2" id="KW-0004">4Fe-4S</keyword>
<evidence type="ECO:0000256" key="7">
    <source>
        <dbReference type="ARBA" id="ARBA00023014"/>
    </source>
</evidence>
<dbReference type="PROSITE" id="PS00198">
    <property type="entry name" value="4FE4S_FER_1"/>
    <property type="match status" value="1"/>
</dbReference>
<keyword evidence="7" id="KW-0411">Iron-sulfur</keyword>
<feature type="domain" description="4Fe-4S ferredoxin-type" evidence="8">
    <location>
        <begin position="157"/>
        <end position="186"/>
    </location>
</feature>
<dbReference type="PROSITE" id="PS00365">
    <property type="entry name" value="NIR_SIR"/>
    <property type="match status" value="1"/>
</dbReference>
<dbReference type="Pfam" id="PF00037">
    <property type="entry name" value="Fer4"/>
    <property type="match status" value="2"/>
</dbReference>
<evidence type="ECO:0000256" key="5">
    <source>
        <dbReference type="ARBA" id="ARBA00023002"/>
    </source>
</evidence>
<reference evidence="9" key="1">
    <citation type="submission" date="2021-02" db="EMBL/GenBank/DDBJ databases">
        <title>Abyssanaerobacter marinus gen.nov., sp., nov, anaerobic bacterium isolated from the Onnuri vent field of Indian Ocean and suggestion of Mogibacteriaceae fam. nov., and proposal of reclassification of ambiguous this family's genus member.</title>
        <authorList>
            <person name="Kim Y.J."/>
            <person name="Yang J.-A."/>
        </authorList>
    </citation>
    <scope>NUCLEOTIDE SEQUENCE</scope>
    <source>
        <strain evidence="9">DSM 2634</strain>
    </source>
</reference>
<comment type="similarity">
    <text evidence="1">Belongs to the nitrite and sulfite reductase 4Fe-4S domain family.</text>
</comment>
<dbReference type="SUPFAM" id="SSF56014">
    <property type="entry name" value="Nitrite and sulphite reductase 4Fe-4S domain-like"/>
    <property type="match status" value="1"/>
</dbReference>
<dbReference type="InterPro" id="IPR017900">
    <property type="entry name" value="4Fe4S_Fe_S_CS"/>
</dbReference>
<dbReference type="GO" id="GO:0009337">
    <property type="term" value="C:sulfite reductase complex (NADPH)"/>
    <property type="evidence" value="ECO:0007669"/>
    <property type="project" value="TreeGrafter"/>
</dbReference>
<dbReference type="Proteomes" id="UP000664545">
    <property type="component" value="Unassembled WGS sequence"/>
</dbReference>
<keyword evidence="6" id="KW-0408">Iron</keyword>
<dbReference type="GO" id="GO:0016002">
    <property type="term" value="F:sulfite reductase activity"/>
    <property type="evidence" value="ECO:0007669"/>
    <property type="project" value="TreeGrafter"/>
</dbReference>
<keyword evidence="4" id="KW-0479">Metal-binding</keyword>
<dbReference type="InterPro" id="IPR017896">
    <property type="entry name" value="4Fe4S_Fe-S-bd"/>
</dbReference>
<evidence type="ECO:0000313" key="10">
    <source>
        <dbReference type="Proteomes" id="UP000664545"/>
    </source>
</evidence>
<evidence type="ECO:0000313" key="9">
    <source>
        <dbReference type="EMBL" id="MBN7772484.1"/>
    </source>
</evidence>
<dbReference type="GO" id="GO:0020037">
    <property type="term" value="F:heme binding"/>
    <property type="evidence" value="ECO:0007669"/>
    <property type="project" value="InterPro"/>
</dbReference>
<dbReference type="PANTHER" id="PTHR11493">
    <property type="entry name" value="SULFITE REDUCTASE [NADPH] SUBUNIT BETA-RELATED"/>
    <property type="match status" value="1"/>
</dbReference>
<dbReference type="PANTHER" id="PTHR11493:SF54">
    <property type="entry name" value="ANAEROBIC SULFITE REDUCTASE SUBUNIT C"/>
    <property type="match status" value="1"/>
</dbReference>
<dbReference type="InterPro" id="IPR045169">
    <property type="entry name" value="NO2/SO3_Rdtase_4Fe4S_prot"/>
</dbReference>
<dbReference type="Pfam" id="PF01077">
    <property type="entry name" value="NIR_SIR"/>
    <property type="match status" value="1"/>
</dbReference>
<evidence type="ECO:0000256" key="1">
    <source>
        <dbReference type="ARBA" id="ARBA00010429"/>
    </source>
</evidence>
<dbReference type="RefSeq" id="WP_206581287.1">
    <property type="nucleotide sequence ID" value="NZ_JAFJZZ010000001.1"/>
</dbReference>
<dbReference type="PROSITE" id="PS51379">
    <property type="entry name" value="4FE4S_FER_2"/>
    <property type="match status" value="2"/>
</dbReference>
<dbReference type="SUPFAM" id="SSF55124">
    <property type="entry name" value="Nitrite/Sulfite reductase N-terminal domain-like"/>
    <property type="match status" value="1"/>
</dbReference>
<dbReference type="GO" id="GO:0000103">
    <property type="term" value="P:sulfate assimilation"/>
    <property type="evidence" value="ECO:0007669"/>
    <property type="project" value="TreeGrafter"/>
</dbReference>
<evidence type="ECO:0000256" key="2">
    <source>
        <dbReference type="ARBA" id="ARBA00022485"/>
    </source>
</evidence>
<dbReference type="InterPro" id="IPR045854">
    <property type="entry name" value="NO2/SO3_Rdtase_4Fe4S_sf"/>
</dbReference>
<dbReference type="Gene3D" id="3.30.70.3340">
    <property type="match status" value="1"/>
</dbReference>